<dbReference type="SUPFAM" id="SSF46955">
    <property type="entry name" value="Putative DNA-binding domain"/>
    <property type="match status" value="1"/>
</dbReference>
<comment type="caution">
    <text evidence="2">The sequence shown here is derived from an EMBL/GenBank/DDBJ whole genome shotgun (WGS) entry which is preliminary data.</text>
</comment>
<dbReference type="AlphaFoldDB" id="X1P2N0"/>
<sequence length="30" mass="3401">MEDKAVYTTKEAADYLGVSSSTIYRMEKRG</sequence>
<dbReference type="EMBL" id="BARV01036109">
    <property type="protein sequence ID" value="GAI50557.1"/>
    <property type="molecule type" value="Genomic_DNA"/>
</dbReference>
<feature type="domain" description="HTH merR-type" evidence="1">
    <location>
        <begin position="6"/>
        <end position="30"/>
    </location>
</feature>
<dbReference type="Gene3D" id="1.10.1660.10">
    <property type="match status" value="1"/>
</dbReference>
<dbReference type="InterPro" id="IPR000551">
    <property type="entry name" value="MerR-type_HTH_dom"/>
</dbReference>
<organism evidence="2">
    <name type="scientific">marine sediment metagenome</name>
    <dbReference type="NCBI Taxonomy" id="412755"/>
    <lineage>
        <taxon>unclassified sequences</taxon>
        <taxon>metagenomes</taxon>
        <taxon>ecological metagenomes</taxon>
    </lineage>
</organism>
<dbReference type="InterPro" id="IPR041657">
    <property type="entry name" value="HTH_17"/>
</dbReference>
<accession>X1P2N0</accession>
<dbReference type="GO" id="GO:0003677">
    <property type="term" value="F:DNA binding"/>
    <property type="evidence" value="ECO:0007669"/>
    <property type="project" value="InterPro"/>
</dbReference>
<dbReference type="InterPro" id="IPR010093">
    <property type="entry name" value="SinI_DNA-bd"/>
</dbReference>
<gene>
    <name evidence="2" type="ORF">S06H3_56169</name>
</gene>
<dbReference type="NCBIfam" id="TIGR01764">
    <property type="entry name" value="excise"/>
    <property type="match status" value="1"/>
</dbReference>
<protein>
    <recommendedName>
        <fullName evidence="1">HTH merR-type domain-containing protein</fullName>
    </recommendedName>
</protein>
<dbReference type="Pfam" id="PF12728">
    <property type="entry name" value="HTH_17"/>
    <property type="match status" value="1"/>
</dbReference>
<dbReference type="InterPro" id="IPR009061">
    <property type="entry name" value="DNA-bd_dom_put_sf"/>
</dbReference>
<proteinExistence type="predicted"/>
<dbReference type="GO" id="GO:0006355">
    <property type="term" value="P:regulation of DNA-templated transcription"/>
    <property type="evidence" value="ECO:0007669"/>
    <property type="project" value="InterPro"/>
</dbReference>
<feature type="non-terminal residue" evidence="2">
    <location>
        <position position="30"/>
    </location>
</feature>
<name>X1P2N0_9ZZZZ</name>
<dbReference type="PROSITE" id="PS50937">
    <property type="entry name" value="HTH_MERR_2"/>
    <property type="match status" value="1"/>
</dbReference>
<evidence type="ECO:0000259" key="1">
    <source>
        <dbReference type="PROSITE" id="PS50937"/>
    </source>
</evidence>
<evidence type="ECO:0000313" key="2">
    <source>
        <dbReference type="EMBL" id="GAI50557.1"/>
    </source>
</evidence>
<reference evidence="2" key="1">
    <citation type="journal article" date="2014" name="Front. Microbiol.">
        <title>High frequency of phylogenetically diverse reductive dehalogenase-homologous genes in deep subseafloor sedimentary metagenomes.</title>
        <authorList>
            <person name="Kawai M."/>
            <person name="Futagami T."/>
            <person name="Toyoda A."/>
            <person name="Takaki Y."/>
            <person name="Nishi S."/>
            <person name="Hori S."/>
            <person name="Arai W."/>
            <person name="Tsubouchi T."/>
            <person name="Morono Y."/>
            <person name="Uchiyama I."/>
            <person name="Ito T."/>
            <person name="Fujiyama A."/>
            <person name="Inagaki F."/>
            <person name="Takami H."/>
        </authorList>
    </citation>
    <scope>NUCLEOTIDE SEQUENCE</scope>
    <source>
        <strain evidence="2">Expedition CK06-06</strain>
    </source>
</reference>